<organism evidence="1 2">
    <name type="scientific">Scutellospora calospora</name>
    <dbReference type="NCBI Taxonomy" id="85575"/>
    <lineage>
        <taxon>Eukaryota</taxon>
        <taxon>Fungi</taxon>
        <taxon>Fungi incertae sedis</taxon>
        <taxon>Mucoromycota</taxon>
        <taxon>Glomeromycotina</taxon>
        <taxon>Glomeromycetes</taxon>
        <taxon>Diversisporales</taxon>
        <taxon>Gigasporaceae</taxon>
        <taxon>Scutellospora</taxon>
    </lineage>
</organism>
<name>A0ACA9P650_9GLOM</name>
<comment type="caution">
    <text evidence="1">The sequence shown here is derived from an EMBL/GenBank/DDBJ whole genome shotgun (WGS) entry which is preliminary data.</text>
</comment>
<dbReference type="EMBL" id="CAJVPM010036522">
    <property type="protein sequence ID" value="CAG8692979.1"/>
    <property type="molecule type" value="Genomic_DNA"/>
</dbReference>
<feature type="non-terminal residue" evidence="1">
    <location>
        <position position="182"/>
    </location>
</feature>
<proteinExistence type="predicted"/>
<evidence type="ECO:0000313" key="2">
    <source>
        <dbReference type="Proteomes" id="UP000789860"/>
    </source>
</evidence>
<evidence type="ECO:0000313" key="1">
    <source>
        <dbReference type="EMBL" id="CAG8692979.1"/>
    </source>
</evidence>
<accession>A0ACA9P650</accession>
<keyword evidence="2" id="KW-1185">Reference proteome</keyword>
<feature type="non-terminal residue" evidence="1">
    <location>
        <position position="1"/>
    </location>
</feature>
<gene>
    <name evidence="1" type="ORF">SCALOS_LOCUS10204</name>
</gene>
<reference evidence="1" key="1">
    <citation type="submission" date="2021-06" db="EMBL/GenBank/DDBJ databases">
        <authorList>
            <person name="Kallberg Y."/>
            <person name="Tangrot J."/>
            <person name="Rosling A."/>
        </authorList>
    </citation>
    <scope>NUCLEOTIDE SEQUENCE</scope>
    <source>
        <strain evidence="1">AU212A</strain>
    </source>
</reference>
<dbReference type="Proteomes" id="UP000789860">
    <property type="component" value="Unassembled WGS sequence"/>
</dbReference>
<sequence length="182" mass="21751">ISKVFLSSAVNLPPSTDERRQKMNEEDRKESRKILLKYLDSCQGNYKMECWDTICVRINDFMNARKEWGKEENKDLLIRKELKDIKGHVTEEVKVQLERHLTGEVEGRQPVEETKRLFEILAEMDWGTKKYSTALDFYKQVSNSESTFKYDAKYLLALHYDRNNYHQKVFELYLNIYIGKHK</sequence>
<protein>
    <submittedName>
        <fullName evidence="1">9065_t:CDS:1</fullName>
    </submittedName>
</protein>